<dbReference type="Pfam" id="PF00307">
    <property type="entry name" value="CH"/>
    <property type="match status" value="1"/>
</dbReference>
<comment type="caution">
    <text evidence="14">The sequence shown here is derived from an EMBL/GenBank/DDBJ whole genome shotgun (WGS) entry which is preliminary data.</text>
</comment>
<dbReference type="PROSITE" id="PS50021">
    <property type="entry name" value="CH"/>
    <property type="match status" value="1"/>
</dbReference>
<sequence>MSKPMGMMSGCYFVGRAELLEWINNLLKLNYDKVEDTSNGAAFCQVIDAIYPGSVQLGRVNYNAVSEADMVENYKILQDAFDKNGITQYIDVPTLCKGRYMAALELFQWIHGYYEQKGGNPDYDALARRRQTHCKEPNERGRVNKKPAGMAKRSNGATGVGRNVRNQPPAAKVKVGAIPGTAEARASQNPPKAKRGGGAAGAGAGPSRMPKAESTPASDSATVTKLKAKIAELQDEVTQMNQERDFYYEKLRKIEDFCQENEENEIVKTILDILYEADAERGFLPPDEEEEGYE</sequence>
<dbReference type="PANTHER" id="PTHR10623">
    <property type="entry name" value="MICROTUBULE-ASSOCIATED PROTEIN RP/EB FAMILY MEMBER"/>
    <property type="match status" value="1"/>
</dbReference>
<evidence type="ECO:0000256" key="8">
    <source>
        <dbReference type="ARBA" id="ARBA00023306"/>
    </source>
</evidence>
<evidence type="ECO:0000256" key="6">
    <source>
        <dbReference type="ARBA" id="ARBA00022776"/>
    </source>
</evidence>
<evidence type="ECO:0000256" key="10">
    <source>
        <dbReference type="SAM" id="Coils"/>
    </source>
</evidence>
<keyword evidence="6" id="KW-0498">Mitosis</keyword>
<evidence type="ECO:0000259" key="13">
    <source>
        <dbReference type="PROSITE" id="PS51230"/>
    </source>
</evidence>
<evidence type="ECO:0000256" key="4">
    <source>
        <dbReference type="ARBA" id="ARBA00022618"/>
    </source>
</evidence>
<keyword evidence="8" id="KW-0131">Cell cycle</keyword>
<accession>A0ABR2K3Z2</accession>
<feature type="domain" description="Calponin-homology (CH)" evidence="12">
    <location>
        <begin position="13"/>
        <end position="115"/>
    </location>
</feature>
<dbReference type="EMBL" id="JAPFFF010000007">
    <property type="protein sequence ID" value="KAK8885847.1"/>
    <property type="molecule type" value="Genomic_DNA"/>
</dbReference>
<feature type="compositionally biased region" description="Basic and acidic residues" evidence="11">
    <location>
        <begin position="133"/>
        <end position="142"/>
    </location>
</feature>
<proteinExistence type="inferred from homology"/>
<feature type="domain" description="EB1 C-terminal" evidence="13">
    <location>
        <begin position="215"/>
        <end position="283"/>
    </location>
</feature>
<evidence type="ECO:0000256" key="9">
    <source>
        <dbReference type="PROSITE-ProRule" id="PRU00576"/>
    </source>
</evidence>
<evidence type="ECO:0000256" key="7">
    <source>
        <dbReference type="ARBA" id="ARBA00023212"/>
    </source>
</evidence>
<dbReference type="InterPro" id="IPR004953">
    <property type="entry name" value="EB1_C"/>
</dbReference>
<keyword evidence="10" id="KW-0175">Coiled coil</keyword>
<dbReference type="Gene3D" id="1.10.418.10">
    <property type="entry name" value="Calponin-like domain"/>
    <property type="match status" value="1"/>
</dbReference>
<evidence type="ECO:0000256" key="1">
    <source>
        <dbReference type="ARBA" id="ARBA00004245"/>
    </source>
</evidence>
<keyword evidence="4" id="KW-0132">Cell division</keyword>
<dbReference type="SUPFAM" id="SSF47576">
    <property type="entry name" value="Calponin-homology domain, CH-domain"/>
    <property type="match status" value="1"/>
</dbReference>
<dbReference type="Pfam" id="PF03271">
    <property type="entry name" value="EB1"/>
    <property type="match status" value="1"/>
</dbReference>
<reference evidence="14 15" key="1">
    <citation type="submission" date="2024-04" db="EMBL/GenBank/DDBJ databases">
        <title>Tritrichomonas musculus Genome.</title>
        <authorList>
            <person name="Alves-Ferreira E."/>
            <person name="Grigg M."/>
            <person name="Lorenzi H."/>
            <person name="Galac M."/>
        </authorList>
    </citation>
    <scope>NUCLEOTIDE SEQUENCE [LARGE SCALE GENOMIC DNA]</scope>
    <source>
        <strain evidence="14 15">EAF2021</strain>
    </source>
</reference>
<evidence type="ECO:0000256" key="2">
    <source>
        <dbReference type="ARBA" id="ARBA00010729"/>
    </source>
</evidence>
<organism evidence="14 15">
    <name type="scientific">Tritrichomonas musculus</name>
    <dbReference type="NCBI Taxonomy" id="1915356"/>
    <lineage>
        <taxon>Eukaryota</taxon>
        <taxon>Metamonada</taxon>
        <taxon>Parabasalia</taxon>
        <taxon>Tritrichomonadida</taxon>
        <taxon>Tritrichomonadidae</taxon>
        <taxon>Tritrichomonas</taxon>
    </lineage>
</organism>
<dbReference type="Proteomes" id="UP001470230">
    <property type="component" value="Unassembled WGS sequence"/>
</dbReference>
<evidence type="ECO:0000259" key="12">
    <source>
        <dbReference type="PROSITE" id="PS50021"/>
    </source>
</evidence>
<dbReference type="Gene3D" id="1.20.5.1430">
    <property type="match status" value="1"/>
</dbReference>
<keyword evidence="15" id="KW-1185">Reference proteome</keyword>
<evidence type="ECO:0000256" key="3">
    <source>
        <dbReference type="ARBA" id="ARBA00022490"/>
    </source>
</evidence>
<keyword evidence="5 9" id="KW-0493">Microtubule</keyword>
<dbReference type="InterPro" id="IPR027328">
    <property type="entry name" value="MAPRE"/>
</dbReference>
<dbReference type="CDD" id="cd00014">
    <property type="entry name" value="CH_SF"/>
    <property type="match status" value="1"/>
</dbReference>
<comment type="similarity">
    <text evidence="2">Belongs to the MAPRE family.</text>
</comment>
<evidence type="ECO:0000313" key="14">
    <source>
        <dbReference type="EMBL" id="KAK8885847.1"/>
    </source>
</evidence>
<keyword evidence="3" id="KW-0963">Cytoplasm</keyword>
<comment type="subcellular location">
    <subcellularLocation>
        <location evidence="1">Cytoplasm</location>
        <location evidence="1">Cytoskeleton</location>
    </subcellularLocation>
</comment>
<gene>
    <name evidence="14" type="ORF">M9Y10_041302</name>
</gene>
<evidence type="ECO:0000256" key="11">
    <source>
        <dbReference type="SAM" id="MobiDB-lite"/>
    </source>
</evidence>
<keyword evidence="7" id="KW-0206">Cytoskeleton</keyword>
<name>A0ABR2K3Z2_9EUKA</name>
<dbReference type="SUPFAM" id="SSF140612">
    <property type="entry name" value="EB1 dimerisation domain-like"/>
    <property type="match status" value="1"/>
</dbReference>
<feature type="coiled-coil region" evidence="10">
    <location>
        <begin position="223"/>
        <end position="250"/>
    </location>
</feature>
<dbReference type="InterPro" id="IPR001715">
    <property type="entry name" value="CH_dom"/>
</dbReference>
<dbReference type="InterPro" id="IPR036872">
    <property type="entry name" value="CH_dom_sf"/>
</dbReference>
<evidence type="ECO:0000256" key="5">
    <source>
        <dbReference type="ARBA" id="ARBA00022701"/>
    </source>
</evidence>
<protein>
    <submittedName>
        <fullName evidence="14">Microtubule integrity protein mal3</fullName>
    </submittedName>
</protein>
<dbReference type="PROSITE" id="PS51230">
    <property type="entry name" value="EB1_C"/>
    <property type="match status" value="1"/>
</dbReference>
<feature type="region of interest" description="Disordered" evidence="11">
    <location>
        <begin position="132"/>
        <end position="221"/>
    </location>
</feature>
<dbReference type="InterPro" id="IPR036133">
    <property type="entry name" value="EB1_C_sf"/>
</dbReference>
<evidence type="ECO:0000313" key="15">
    <source>
        <dbReference type="Proteomes" id="UP001470230"/>
    </source>
</evidence>